<dbReference type="InterPro" id="IPR011112">
    <property type="entry name" value="Rho-like_N"/>
</dbReference>
<reference evidence="4" key="1">
    <citation type="journal article" date="2019" name="Int. J. Syst. Evol. Microbiol.">
        <title>The Global Catalogue of Microorganisms (GCM) 10K type strain sequencing project: providing services to taxonomists for standard genome sequencing and annotation.</title>
        <authorList>
            <consortium name="The Broad Institute Genomics Platform"/>
            <consortium name="The Broad Institute Genome Sequencing Center for Infectious Disease"/>
            <person name="Wu L."/>
            <person name="Ma J."/>
        </authorList>
    </citation>
    <scope>NUCLEOTIDE SEQUENCE [LARGE SCALE GENOMIC DNA]</scope>
    <source>
        <strain evidence="4">JCM 18302</strain>
    </source>
</reference>
<comment type="caution">
    <text evidence="3">The sequence shown here is derived from an EMBL/GenBank/DDBJ whole genome shotgun (WGS) entry which is preliminary data.</text>
</comment>
<proteinExistence type="predicted"/>
<evidence type="ECO:0000259" key="2">
    <source>
        <dbReference type="Pfam" id="PF07498"/>
    </source>
</evidence>
<accession>A0ABP9NKI0</accession>
<dbReference type="SUPFAM" id="SSF140376">
    <property type="entry name" value="ChaB-like"/>
    <property type="match status" value="1"/>
</dbReference>
<dbReference type="Pfam" id="PF06150">
    <property type="entry name" value="ChaB"/>
    <property type="match status" value="1"/>
</dbReference>
<dbReference type="InterPro" id="IPR009317">
    <property type="entry name" value="ChaB"/>
</dbReference>
<dbReference type="Pfam" id="PF07498">
    <property type="entry name" value="Rho_N"/>
    <property type="match status" value="1"/>
</dbReference>
<feature type="compositionally biased region" description="Basic and acidic residues" evidence="1">
    <location>
        <begin position="53"/>
        <end position="68"/>
    </location>
</feature>
<name>A0ABP9NKI0_9PSEU</name>
<dbReference type="InterPro" id="IPR037205">
    <property type="entry name" value="ChaB_sf"/>
</dbReference>
<organism evidence="3 4">
    <name type="scientific">Pseudonocardia adelaidensis</name>
    <dbReference type="NCBI Taxonomy" id="648754"/>
    <lineage>
        <taxon>Bacteria</taxon>
        <taxon>Bacillati</taxon>
        <taxon>Actinomycetota</taxon>
        <taxon>Actinomycetes</taxon>
        <taxon>Pseudonocardiales</taxon>
        <taxon>Pseudonocardiaceae</taxon>
        <taxon>Pseudonocardia</taxon>
    </lineage>
</organism>
<dbReference type="EMBL" id="BAABJO010000006">
    <property type="protein sequence ID" value="GAA5116963.1"/>
    <property type="molecule type" value="Genomic_DNA"/>
</dbReference>
<evidence type="ECO:0000313" key="3">
    <source>
        <dbReference type="EMBL" id="GAA5116963.1"/>
    </source>
</evidence>
<feature type="region of interest" description="Disordered" evidence="1">
    <location>
        <begin position="49"/>
        <end position="135"/>
    </location>
</feature>
<feature type="region of interest" description="Disordered" evidence="1">
    <location>
        <begin position="1"/>
        <end position="20"/>
    </location>
</feature>
<protein>
    <submittedName>
        <fullName evidence="3">ChaB family protein</fullName>
    </submittedName>
</protein>
<keyword evidence="4" id="KW-1185">Reference proteome</keyword>
<evidence type="ECO:0000256" key="1">
    <source>
        <dbReference type="SAM" id="MobiDB-lite"/>
    </source>
</evidence>
<dbReference type="Gene3D" id="1.10.1740.70">
    <property type="entry name" value="ChaB"/>
    <property type="match status" value="1"/>
</dbReference>
<dbReference type="RefSeq" id="WP_345604452.1">
    <property type="nucleotide sequence ID" value="NZ_BAABJO010000006.1"/>
</dbReference>
<feature type="compositionally biased region" description="Basic and acidic residues" evidence="1">
    <location>
        <begin position="95"/>
        <end position="135"/>
    </location>
</feature>
<gene>
    <name evidence="3" type="ORF">GCM10023320_18450</name>
</gene>
<dbReference type="Proteomes" id="UP001500804">
    <property type="component" value="Unassembled WGS sequence"/>
</dbReference>
<sequence length="135" mass="14818">MPGKDAMPSTVERSDDKAKRTWVETYDSAMETYGDQGGRARRVAFAALKHTHEKVGDHWEPKGRKGASDEQAAGPGRKQSKPTAGGVDANAPKSHLMDVAKKLDIRGRSSMKKDELVDAIKKANDRKTEKSRGKK</sequence>
<evidence type="ECO:0000313" key="4">
    <source>
        <dbReference type="Proteomes" id="UP001500804"/>
    </source>
</evidence>
<feature type="domain" description="Rho termination factor-like N-terminal" evidence="2">
    <location>
        <begin position="96"/>
        <end position="124"/>
    </location>
</feature>